<reference evidence="1" key="1">
    <citation type="submission" date="2020-11" db="EMBL/GenBank/DDBJ databases">
        <authorList>
            <person name="Tran Van P."/>
        </authorList>
    </citation>
    <scope>NUCLEOTIDE SEQUENCE</scope>
</reference>
<name>A0A7R9NVM9_9NEOP</name>
<protein>
    <submittedName>
        <fullName evidence="1">Uncharacterized protein</fullName>
    </submittedName>
</protein>
<proteinExistence type="predicted"/>
<dbReference type="EMBL" id="OE001862">
    <property type="protein sequence ID" value="CAD7457718.1"/>
    <property type="molecule type" value="Genomic_DNA"/>
</dbReference>
<accession>A0A7R9NVM9</accession>
<sequence>MATVINRKYTHICMKGEWKTILEKPPSVHLTEIRTASSSSSDLSAARVARLEEATGNIDEPALQNLSNIGVALLEGAVFAQHVQGLQLLHHKLSVGEEEFYLVRLHHISVLAERPFETSAEIIVTLRVLPAQVQQLEAQSASILTGSEVREGFGNQINLCRDQGLNPGPLAQMSDTSPLDHQVT</sequence>
<evidence type="ECO:0000313" key="1">
    <source>
        <dbReference type="EMBL" id="CAD7457718.1"/>
    </source>
</evidence>
<dbReference type="AlphaFoldDB" id="A0A7R9NVM9"/>
<gene>
    <name evidence="1" type="ORF">TTEB3V08_LOCUS5709</name>
</gene>
<organism evidence="1">
    <name type="scientific">Timema tahoe</name>
    <dbReference type="NCBI Taxonomy" id="61484"/>
    <lineage>
        <taxon>Eukaryota</taxon>
        <taxon>Metazoa</taxon>
        <taxon>Ecdysozoa</taxon>
        <taxon>Arthropoda</taxon>
        <taxon>Hexapoda</taxon>
        <taxon>Insecta</taxon>
        <taxon>Pterygota</taxon>
        <taxon>Neoptera</taxon>
        <taxon>Polyneoptera</taxon>
        <taxon>Phasmatodea</taxon>
        <taxon>Timematodea</taxon>
        <taxon>Timematoidea</taxon>
        <taxon>Timematidae</taxon>
        <taxon>Timema</taxon>
    </lineage>
</organism>